<dbReference type="Pfam" id="PF12710">
    <property type="entry name" value="HAD"/>
    <property type="match status" value="1"/>
</dbReference>
<keyword evidence="1" id="KW-0614">Plasmid</keyword>
<dbReference type="InterPro" id="IPR036412">
    <property type="entry name" value="HAD-like_sf"/>
</dbReference>
<geneLocation type="plasmid" evidence="1 2">
    <name>pMM35_01</name>
</geneLocation>
<keyword evidence="2" id="KW-1185">Reference proteome</keyword>
<dbReference type="RefSeq" id="WP_212821151.1">
    <property type="nucleotide sequence ID" value="NZ_AP023416.1"/>
</dbReference>
<evidence type="ECO:0000313" key="2">
    <source>
        <dbReference type="Proteomes" id="UP000681343"/>
    </source>
</evidence>
<evidence type="ECO:0000313" key="1">
    <source>
        <dbReference type="EMBL" id="BCK79516.1"/>
    </source>
</evidence>
<organism evidence="1 2">
    <name type="scientific">Vescimonas fastidiosa</name>
    <dbReference type="NCBI Taxonomy" id="2714353"/>
    <lineage>
        <taxon>Bacteria</taxon>
        <taxon>Bacillati</taxon>
        <taxon>Bacillota</taxon>
        <taxon>Clostridia</taxon>
        <taxon>Eubacteriales</taxon>
        <taxon>Oscillospiraceae</taxon>
        <taxon>Vescimonas</taxon>
    </lineage>
</organism>
<sequence>MEKPIIALLYDFDKTLCTTDMEDYTFIPALGYKPAEFWKKANDFGYNNRMDGLLAYMYTMIEECRAQNIRLDRDFLVRCGHDIQLFPGVQDWFARINAFGESQGVAIEHYVISSGLREIIEGSGISHEFKEIYACEFFYDARGLASWPKLDVNFTNKTQFVYRINKGVLDVSDDRTLNASMPDDSKRIPFTNMIYIGDGLSDVPCMKMMRSYGGEAIAVYQEENRQGVEDLLSKGRVDFIFPADYRAGTDLETTVQNIIRKMAITDALTEENSRQLRQLGRGDLPYQASLFE</sequence>
<dbReference type="AlphaFoldDB" id="A0A810Q0W0"/>
<dbReference type="SUPFAM" id="SSF56784">
    <property type="entry name" value="HAD-like"/>
    <property type="match status" value="1"/>
</dbReference>
<dbReference type="Gene3D" id="3.40.50.1000">
    <property type="entry name" value="HAD superfamily/HAD-like"/>
    <property type="match status" value="1"/>
</dbReference>
<gene>
    <name evidence="1" type="ORF">MM35RIKEN_17080</name>
</gene>
<protein>
    <recommendedName>
        <fullName evidence="3">Phosphoserine phosphatase</fullName>
    </recommendedName>
</protein>
<proteinExistence type="predicted"/>
<dbReference type="Proteomes" id="UP000681343">
    <property type="component" value="Plasmid pMM35_01"/>
</dbReference>
<reference evidence="1" key="1">
    <citation type="submission" date="2020-09" db="EMBL/GenBank/DDBJ databases">
        <title>New species isolated from human feces.</title>
        <authorList>
            <person name="Kitahara M."/>
            <person name="Shigeno Y."/>
            <person name="Shime M."/>
            <person name="Matsumoto Y."/>
            <person name="Nakamura S."/>
            <person name="Motooka D."/>
            <person name="Fukuoka S."/>
            <person name="Nishikawa H."/>
            <person name="Benno Y."/>
        </authorList>
    </citation>
    <scope>NUCLEOTIDE SEQUENCE</scope>
    <source>
        <strain evidence="1">MM35</strain>
        <plasmid evidence="1">pMM35_01</plasmid>
    </source>
</reference>
<name>A0A810Q0W0_9FIRM</name>
<dbReference type="InterPro" id="IPR023214">
    <property type="entry name" value="HAD_sf"/>
</dbReference>
<accession>A0A810Q0W0</accession>
<dbReference type="KEGG" id="vfa:MM35RIKEN_17080"/>
<dbReference type="EMBL" id="AP023416">
    <property type="protein sequence ID" value="BCK79516.1"/>
    <property type="molecule type" value="Genomic_DNA"/>
</dbReference>
<evidence type="ECO:0008006" key="3">
    <source>
        <dbReference type="Google" id="ProtNLM"/>
    </source>
</evidence>